<feature type="region of interest" description="Disordered" evidence="1">
    <location>
        <begin position="14"/>
        <end position="35"/>
    </location>
</feature>
<feature type="signal peptide" evidence="2">
    <location>
        <begin position="1"/>
        <end position="17"/>
    </location>
</feature>
<reference evidence="4 5" key="1">
    <citation type="submission" date="2018-04" db="EMBL/GenBank/DDBJ databases">
        <title>Genomic Encyclopedia of Type Strains, Phase III (KMG-III): the genomes of soil and plant-associated and newly described type strains.</title>
        <authorList>
            <person name="Whitman W."/>
        </authorList>
    </citation>
    <scope>NUCLEOTIDE SEQUENCE [LARGE SCALE GENOMIC DNA]</scope>
    <source>
        <strain evidence="4 5">NW12</strain>
    </source>
</reference>
<evidence type="ECO:0000259" key="3">
    <source>
        <dbReference type="Pfam" id="PF02698"/>
    </source>
</evidence>
<name>A0A2T4YLL0_9SPHN</name>
<keyword evidence="2" id="KW-0732">Signal</keyword>
<evidence type="ECO:0000313" key="4">
    <source>
        <dbReference type="EMBL" id="PTM44150.1"/>
    </source>
</evidence>
<evidence type="ECO:0000313" key="5">
    <source>
        <dbReference type="Proteomes" id="UP000240996"/>
    </source>
</evidence>
<protein>
    <submittedName>
        <fullName evidence="4">DUF218 domain-containing protein</fullName>
    </submittedName>
</protein>
<dbReference type="CDD" id="cd06259">
    <property type="entry name" value="YdcF-like"/>
    <property type="match status" value="1"/>
</dbReference>
<feature type="domain" description="DUF218" evidence="3">
    <location>
        <begin position="240"/>
        <end position="351"/>
    </location>
</feature>
<dbReference type="Proteomes" id="UP000240996">
    <property type="component" value="Unassembled WGS sequence"/>
</dbReference>
<sequence length="404" mass="42657">MILAVALAGTSSVPLGAQGPAPATTGQVGAVGQSPDAPIDGLSQRLFPRLVALRTTPGWAQALDRDPAMRTLQAARTARRAACGTTAACTIEAAIWTTEDRTTLAAILDRLAGTRGLPPLAANADLAPVAAIDAELDGLNAVLRVYGLGHPSRYPAIDGPVFTPAVPYFADGVAVGIEFAHAASGAAPDTLDGSVALALALLDGNEATAATLFEPLDDRENAGARAAAARTDWAAFRYTALIVPGVGPEDGATRLSPRSKLHALLAAQRYRQGLAPFILVSGSAVHPRGTRFVEAVEIRRALIERYAVPADRIILEPYARHTTTNLRNATRRMAALGIPLDRPTLIVTDAQQSAYIESPTFTTRNTAELGYMPGTIGRRLSVYDLEFRPSRQSLRQDPRDPLDP</sequence>
<gene>
    <name evidence="4" type="ORF">C8J24_3424</name>
</gene>
<dbReference type="EMBL" id="PZZN01000004">
    <property type="protein sequence ID" value="PTM44150.1"/>
    <property type="molecule type" value="Genomic_DNA"/>
</dbReference>
<dbReference type="AlphaFoldDB" id="A0A2T4YLL0"/>
<proteinExistence type="predicted"/>
<keyword evidence="5" id="KW-1185">Reference proteome</keyword>
<evidence type="ECO:0000256" key="1">
    <source>
        <dbReference type="SAM" id="MobiDB-lite"/>
    </source>
</evidence>
<accession>A0A2T4YLL0</accession>
<dbReference type="Pfam" id="PF02698">
    <property type="entry name" value="DUF218"/>
    <property type="match status" value="1"/>
</dbReference>
<feature type="chain" id="PRO_5015562318" evidence="2">
    <location>
        <begin position="18"/>
        <end position="404"/>
    </location>
</feature>
<organism evidence="4 5">
    <name type="scientific">Sphingomonas aerolata</name>
    <dbReference type="NCBI Taxonomy" id="185951"/>
    <lineage>
        <taxon>Bacteria</taxon>
        <taxon>Pseudomonadati</taxon>
        <taxon>Pseudomonadota</taxon>
        <taxon>Alphaproteobacteria</taxon>
        <taxon>Sphingomonadales</taxon>
        <taxon>Sphingomonadaceae</taxon>
        <taxon>Sphingomonas</taxon>
    </lineage>
</organism>
<evidence type="ECO:0000256" key="2">
    <source>
        <dbReference type="SAM" id="SignalP"/>
    </source>
</evidence>
<dbReference type="InterPro" id="IPR003848">
    <property type="entry name" value="DUF218"/>
</dbReference>
<comment type="caution">
    <text evidence="4">The sequence shown here is derived from an EMBL/GenBank/DDBJ whole genome shotgun (WGS) entry which is preliminary data.</text>
</comment>